<gene>
    <name evidence="2" type="ORF">SAMN05421730_1001170</name>
</gene>
<dbReference type="STRING" id="1619234.SAMN05421730_1001170"/>
<dbReference type="Gene3D" id="3.40.50.1820">
    <property type="entry name" value="alpha/beta hydrolase"/>
    <property type="match status" value="1"/>
</dbReference>
<dbReference type="PRINTS" id="PR00111">
    <property type="entry name" value="ABHYDROLASE"/>
</dbReference>
<dbReference type="GO" id="GO:0003824">
    <property type="term" value="F:catalytic activity"/>
    <property type="evidence" value="ECO:0007669"/>
    <property type="project" value="InterPro"/>
</dbReference>
<dbReference type="Proteomes" id="UP000199315">
    <property type="component" value="Unassembled WGS sequence"/>
</dbReference>
<evidence type="ECO:0000313" key="2">
    <source>
        <dbReference type="EMBL" id="SCP94932.1"/>
    </source>
</evidence>
<protein>
    <submittedName>
        <fullName evidence="2">Pimeloyl-ACP methyl ester carboxylesterase</fullName>
    </submittedName>
</protein>
<evidence type="ECO:0000259" key="1">
    <source>
        <dbReference type="Pfam" id="PF12697"/>
    </source>
</evidence>
<name>A0A1D3TNL8_9FIRM</name>
<dbReference type="InterPro" id="IPR000073">
    <property type="entry name" value="AB_hydrolase_1"/>
</dbReference>
<dbReference type="SUPFAM" id="SSF53474">
    <property type="entry name" value="alpha/beta-Hydrolases"/>
    <property type="match status" value="1"/>
</dbReference>
<sequence length="316" mass="34863">MSRKKYKAAAVTLIIVCILLLLPYLIPDRPGTTTPDKPFPESHSVLIEGVLIHYRSFDAVGEEQGKILLVHGMGGSTFSWHNNIQALVDAGYRVLAVDLPGFGYSSRIAGLDHSQQQRSRLLWNLLEMEGETGAPWVLAGHSMGGGTIAAMALDHPERTAGLLFVDGVLENNNRTVVPSLLRFPPIRRWADVLLQYMIDKDDLSKILESAYGRVPLPEEVEGYATPLLQKGTARALLDMTSTASGVEPSRLAGSDFPIQYIRGEQDDWVPPDTAEELKEILPSMDVETIPGASHCPMETHPEEFNRLLLKFIAEIK</sequence>
<evidence type="ECO:0000313" key="3">
    <source>
        <dbReference type="Proteomes" id="UP000199315"/>
    </source>
</evidence>
<dbReference type="OrthoDB" id="9808398at2"/>
<dbReference type="Pfam" id="PF12697">
    <property type="entry name" value="Abhydrolase_6"/>
    <property type="match status" value="1"/>
</dbReference>
<dbReference type="InterPro" id="IPR000639">
    <property type="entry name" value="Epox_hydrolase-like"/>
</dbReference>
<dbReference type="InterPro" id="IPR029058">
    <property type="entry name" value="AB_hydrolase_fold"/>
</dbReference>
<reference evidence="2 3" key="1">
    <citation type="submission" date="2016-09" db="EMBL/GenBank/DDBJ databases">
        <authorList>
            <person name="Capua I."/>
            <person name="De Benedictis P."/>
            <person name="Joannis T."/>
            <person name="Lombin L.H."/>
            <person name="Cattoli G."/>
        </authorList>
    </citation>
    <scope>NUCLEOTIDE SEQUENCE [LARGE SCALE GENOMIC DNA]</scope>
    <source>
        <strain evidence="2 3">GluBS11</strain>
    </source>
</reference>
<dbReference type="PRINTS" id="PR00412">
    <property type="entry name" value="EPOXHYDRLASE"/>
</dbReference>
<dbReference type="RefSeq" id="WP_091228753.1">
    <property type="nucleotide sequence ID" value="NZ_FMKA01000001.1"/>
</dbReference>
<dbReference type="AlphaFoldDB" id="A0A1D3TNL8"/>
<organism evidence="2 3">
    <name type="scientific">Anaerobium acetethylicum</name>
    <dbReference type="NCBI Taxonomy" id="1619234"/>
    <lineage>
        <taxon>Bacteria</taxon>
        <taxon>Bacillati</taxon>
        <taxon>Bacillota</taxon>
        <taxon>Clostridia</taxon>
        <taxon>Lachnospirales</taxon>
        <taxon>Lachnospiraceae</taxon>
        <taxon>Anaerobium</taxon>
    </lineage>
</organism>
<dbReference type="PANTHER" id="PTHR43689">
    <property type="entry name" value="HYDROLASE"/>
    <property type="match status" value="1"/>
</dbReference>
<accession>A0A1D3TNL8</accession>
<dbReference type="PANTHER" id="PTHR43689:SF8">
    <property type="entry name" value="ALPHA_BETA-HYDROLASES SUPERFAMILY PROTEIN"/>
    <property type="match status" value="1"/>
</dbReference>
<feature type="domain" description="AB hydrolase-1" evidence="1">
    <location>
        <begin position="67"/>
        <end position="306"/>
    </location>
</feature>
<dbReference type="EMBL" id="FMKA01000001">
    <property type="protein sequence ID" value="SCP94932.1"/>
    <property type="molecule type" value="Genomic_DNA"/>
</dbReference>
<proteinExistence type="predicted"/>
<keyword evidence="3" id="KW-1185">Reference proteome</keyword>